<evidence type="ECO:0000313" key="2">
    <source>
        <dbReference type="EMBL" id="MCP9764295.1"/>
    </source>
</evidence>
<sequence length="81" mass="9227">MGGFGTDLLRWLSDVSNQRPKPEARAGWACTQLLWFWFSYGTPPAPLELFSTTARTDKGKTTDAVTDSERHALVFLEFYLR</sequence>
<evidence type="ECO:0000313" key="3">
    <source>
        <dbReference type="EMBL" id="MCP9764298.1"/>
    </source>
</evidence>
<evidence type="ECO:0000313" key="1">
    <source>
        <dbReference type="EMBL" id="MCP9764290.1"/>
    </source>
</evidence>
<proteinExistence type="predicted"/>
<evidence type="ECO:0000313" key="4">
    <source>
        <dbReference type="EMBL" id="MCP9765635.1"/>
    </source>
</evidence>
<dbReference type="EMBL" id="RJUF01000186">
    <property type="protein sequence ID" value="MCP9765635.1"/>
    <property type="molecule type" value="Genomic_DNA"/>
</dbReference>
<dbReference type="EMBL" id="RJUF01000141">
    <property type="protein sequence ID" value="MCP9764295.1"/>
    <property type="molecule type" value="Genomic_DNA"/>
</dbReference>
<gene>
    <name evidence="1" type="ORF">EGI31_15195</name>
    <name evidence="2" type="ORF">EGI31_15220</name>
    <name evidence="3" type="ORF">EGI31_15235</name>
    <name evidence="4" type="ORF">EGI31_22090</name>
</gene>
<name>A0AAE3KX78_9BACT</name>
<dbReference type="EMBL" id="RJUF01000140">
    <property type="protein sequence ID" value="MCP9764290.1"/>
    <property type="molecule type" value="Genomic_DNA"/>
</dbReference>
<protein>
    <submittedName>
        <fullName evidence="1">Uncharacterized protein</fullName>
    </submittedName>
</protein>
<accession>A0AAE3KX78</accession>
<organism evidence="1 5">
    <name type="scientific">Lacihabitans soyangensis</name>
    <dbReference type="NCBI Taxonomy" id="869394"/>
    <lineage>
        <taxon>Bacteria</taxon>
        <taxon>Pseudomonadati</taxon>
        <taxon>Bacteroidota</taxon>
        <taxon>Cytophagia</taxon>
        <taxon>Cytophagales</taxon>
        <taxon>Leadbetterellaceae</taxon>
        <taxon>Lacihabitans</taxon>
    </lineage>
</organism>
<dbReference type="Proteomes" id="UP001204144">
    <property type="component" value="Unassembled WGS sequence"/>
</dbReference>
<evidence type="ECO:0000313" key="5">
    <source>
        <dbReference type="Proteomes" id="UP001204144"/>
    </source>
</evidence>
<reference evidence="1 5" key="1">
    <citation type="submission" date="2018-11" db="EMBL/GenBank/DDBJ databases">
        <title>Novel bacteria species description.</title>
        <authorList>
            <person name="Han J.-H."/>
        </authorList>
    </citation>
    <scope>NUCLEOTIDE SEQUENCE [LARGE SCALE GENOMIC DNA]</scope>
    <source>
        <strain evidence="1 5">KCTC23259</strain>
    </source>
</reference>
<keyword evidence="5" id="KW-1185">Reference proteome</keyword>
<dbReference type="AlphaFoldDB" id="A0AAE3KX78"/>
<comment type="caution">
    <text evidence="1">The sequence shown here is derived from an EMBL/GenBank/DDBJ whole genome shotgun (WGS) entry which is preliminary data.</text>
</comment>
<dbReference type="EMBL" id="RJUF01000142">
    <property type="protein sequence ID" value="MCP9764298.1"/>
    <property type="molecule type" value="Genomic_DNA"/>
</dbReference>